<dbReference type="PROSITE" id="PS50110">
    <property type="entry name" value="RESPONSE_REGULATORY"/>
    <property type="match status" value="1"/>
</dbReference>
<dbReference type="GO" id="GO:0006355">
    <property type="term" value="P:regulation of DNA-templated transcription"/>
    <property type="evidence" value="ECO:0007669"/>
    <property type="project" value="InterPro"/>
</dbReference>
<proteinExistence type="predicted"/>
<dbReference type="GO" id="GO:0000160">
    <property type="term" value="P:phosphorelay signal transduction system"/>
    <property type="evidence" value="ECO:0007669"/>
    <property type="project" value="InterPro"/>
</dbReference>
<dbReference type="Pfam" id="PF00072">
    <property type="entry name" value="Response_reg"/>
    <property type="match status" value="1"/>
</dbReference>
<dbReference type="SMART" id="SM00382">
    <property type="entry name" value="AAA"/>
    <property type="match status" value="1"/>
</dbReference>
<dbReference type="Gene3D" id="3.40.50.300">
    <property type="entry name" value="P-loop containing nucleotide triphosphate hydrolases"/>
    <property type="match status" value="1"/>
</dbReference>
<dbReference type="InterPro" id="IPR009057">
    <property type="entry name" value="Homeodomain-like_sf"/>
</dbReference>
<dbReference type="CDD" id="cd00130">
    <property type="entry name" value="PAS"/>
    <property type="match status" value="1"/>
</dbReference>
<evidence type="ECO:0000256" key="6">
    <source>
        <dbReference type="PROSITE-ProRule" id="PRU00169"/>
    </source>
</evidence>
<evidence type="ECO:0000256" key="3">
    <source>
        <dbReference type="ARBA" id="ARBA00023015"/>
    </source>
</evidence>
<dbReference type="FunFam" id="3.40.50.300:FF:000006">
    <property type="entry name" value="DNA-binding transcriptional regulator NtrC"/>
    <property type="match status" value="1"/>
</dbReference>
<feature type="domain" description="Sigma-54 factor interaction" evidence="7">
    <location>
        <begin position="268"/>
        <end position="497"/>
    </location>
</feature>
<dbReference type="NCBIfam" id="TIGR00229">
    <property type="entry name" value="sensory_box"/>
    <property type="match status" value="1"/>
</dbReference>
<dbReference type="Pfam" id="PF00989">
    <property type="entry name" value="PAS"/>
    <property type="match status" value="1"/>
</dbReference>
<dbReference type="InterPro" id="IPR002078">
    <property type="entry name" value="Sigma_54_int"/>
</dbReference>
<evidence type="ECO:0000256" key="4">
    <source>
        <dbReference type="ARBA" id="ARBA00023125"/>
    </source>
</evidence>
<name>A0A1E3X9K9_9BACT</name>
<keyword evidence="1" id="KW-0547">Nucleotide-binding</keyword>
<keyword evidence="3" id="KW-0805">Transcription regulation</keyword>
<dbReference type="SMART" id="SM00091">
    <property type="entry name" value="PAS"/>
    <property type="match status" value="1"/>
</dbReference>
<protein>
    <submittedName>
        <fullName evidence="10">Response regulator</fullName>
    </submittedName>
</protein>
<dbReference type="InterPro" id="IPR000014">
    <property type="entry name" value="PAS"/>
</dbReference>
<comment type="caution">
    <text evidence="10">The sequence shown here is derived from an EMBL/GenBank/DDBJ whole genome shotgun (WGS) entry which is preliminary data.</text>
</comment>
<keyword evidence="2" id="KW-0067">ATP-binding</keyword>
<dbReference type="Pfam" id="PF25601">
    <property type="entry name" value="AAA_lid_14"/>
    <property type="match status" value="1"/>
</dbReference>
<dbReference type="Pfam" id="PF00158">
    <property type="entry name" value="Sigma54_activat"/>
    <property type="match status" value="1"/>
</dbReference>
<dbReference type="SUPFAM" id="SSF52540">
    <property type="entry name" value="P-loop containing nucleoside triphosphate hydrolases"/>
    <property type="match status" value="1"/>
</dbReference>
<dbReference type="PROSITE" id="PS00676">
    <property type="entry name" value="SIGMA54_INTERACT_2"/>
    <property type="match status" value="1"/>
</dbReference>
<gene>
    <name evidence="10" type="ORF">SCARUB_02531</name>
</gene>
<keyword evidence="6" id="KW-0597">Phosphoprotein</keyword>
<dbReference type="InterPro" id="IPR025662">
    <property type="entry name" value="Sigma_54_int_dom_ATP-bd_1"/>
</dbReference>
<evidence type="ECO:0000313" key="10">
    <source>
        <dbReference type="EMBL" id="ODS32335.1"/>
    </source>
</evidence>
<dbReference type="Proteomes" id="UP000094056">
    <property type="component" value="Unassembled WGS sequence"/>
</dbReference>
<dbReference type="Gene3D" id="1.10.8.60">
    <property type="match status" value="1"/>
</dbReference>
<dbReference type="GO" id="GO:0005524">
    <property type="term" value="F:ATP binding"/>
    <property type="evidence" value="ECO:0007669"/>
    <property type="project" value="UniProtKB-KW"/>
</dbReference>
<dbReference type="Gene3D" id="3.30.450.20">
    <property type="entry name" value="PAS domain"/>
    <property type="match status" value="1"/>
</dbReference>
<keyword evidence="4" id="KW-0238">DNA-binding</keyword>
<evidence type="ECO:0000259" key="8">
    <source>
        <dbReference type="PROSITE" id="PS50110"/>
    </source>
</evidence>
<evidence type="ECO:0000256" key="2">
    <source>
        <dbReference type="ARBA" id="ARBA00022840"/>
    </source>
</evidence>
<dbReference type="AlphaFoldDB" id="A0A1E3X9K9"/>
<dbReference type="InterPro" id="IPR025943">
    <property type="entry name" value="Sigma_54_int_dom_ATP-bd_2"/>
</dbReference>
<dbReference type="SUPFAM" id="SSF46689">
    <property type="entry name" value="Homeodomain-like"/>
    <property type="match status" value="1"/>
</dbReference>
<dbReference type="PROSITE" id="PS00688">
    <property type="entry name" value="SIGMA54_INTERACT_3"/>
    <property type="match status" value="1"/>
</dbReference>
<evidence type="ECO:0000256" key="1">
    <source>
        <dbReference type="ARBA" id="ARBA00022741"/>
    </source>
</evidence>
<evidence type="ECO:0000256" key="5">
    <source>
        <dbReference type="ARBA" id="ARBA00023163"/>
    </source>
</evidence>
<dbReference type="InterPro" id="IPR003593">
    <property type="entry name" value="AAA+_ATPase"/>
</dbReference>
<dbReference type="InterPro" id="IPR025944">
    <property type="entry name" value="Sigma_54_int_dom_CS"/>
</dbReference>
<sequence length="575" mass="65497">MIYNKNTKSKILVIDDEETLRYTIERFLSLDGYDVDTAGTYNEGLNKLSETDFDLIFADIILGIKTGIDILREVKKRNLICPVVLITGYPNIETATEAVREGAYDYIPKPVKKGTILRTAKMALHHKSVIDENQKYQSNLEAIFRSVKDAIITVDEELIVLETNKAFEDIYGLPCKDIKGKPINSLNFYCKEKFIDALIETIKIKKPVEIYRSECEHQNGRSSIVNLSTYPLINRQGKFYGCVMVIKDETRLVKLESDLQERKQFHNIIGISDKMQKIYSLIENLSNIQTIVLITGESGTGKELVAEALHYQGERGKKPLVKVDCAALSDNLLESELFGHVKGAFTGATSDRIGRFQKADGGTIFLDEIGDISYKMQLNLLRILQDSEFERVGDSNPIKVDVRVIAASNQDLRKKVKSGNFREDLYHRLMVVELSLPPLRERREDIPLLVNFFLKKLNKKLNKDVKAVSGDVQKIFMNYSWPGNIRELQHTLEFALVLCQQSTITIDDLPQEFKDRNKTIILSSTKKKTNNQEAIVQALEKTGWNKAKAARLLGIDRKTIYLKIKKYNIVENETS</sequence>
<dbReference type="Pfam" id="PF02954">
    <property type="entry name" value="HTH_8"/>
    <property type="match status" value="1"/>
</dbReference>
<evidence type="ECO:0000313" key="11">
    <source>
        <dbReference type="Proteomes" id="UP000094056"/>
    </source>
</evidence>
<dbReference type="PROSITE" id="PS50112">
    <property type="entry name" value="PAS"/>
    <property type="match status" value="1"/>
</dbReference>
<dbReference type="PRINTS" id="PR01590">
    <property type="entry name" value="HTHFIS"/>
</dbReference>
<dbReference type="SMART" id="SM00448">
    <property type="entry name" value="REC"/>
    <property type="match status" value="1"/>
</dbReference>
<feature type="domain" description="Response regulatory" evidence="8">
    <location>
        <begin position="10"/>
        <end position="124"/>
    </location>
</feature>
<dbReference type="InterPro" id="IPR013767">
    <property type="entry name" value="PAS_fold"/>
</dbReference>
<dbReference type="SUPFAM" id="SSF52172">
    <property type="entry name" value="CheY-like"/>
    <property type="match status" value="1"/>
</dbReference>
<dbReference type="InterPro" id="IPR035965">
    <property type="entry name" value="PAS-like_dom_sf"/>
</dbReference>
<feature type="modified residue" description="4-aspartylphosphate" evidence="6">
    <location>
        <position position="59"/>
    </location>
</feature>
<dbReference type="InterPro" id="IPR002197">
    <property type="entry name" value="HTH_Fis"/>
</dbReference>
<dbReference type="CDD" id="cd00009">
    <property type="entry name" value="AAA"/>
    <property type="match status" value="1"/>
</dbReference>
<evidence type="ECO:0000259" key="9">
    <source>
        <dbReference type="PROSITE" id="PS50112"/>
    </source>
</evidence>
<dbReference type="PROSITE" id="PS50045">
    <property type="entry name" value="SIGMA54_INTERACT_4"/>
    <property type="match status" value="1"/>
</dbReference>
<dbReference type="InterPro" id="IPR001789">
    <property type="entry name" value="Sig_transdc_resp-reg_receiver"/>
</dbReference>
<organism evidence="10 11">
    <name type="scientific">Candidatus Scalindua rubra</name>
    <dbReference type="NCBI Taxonomy" id="1872076"/>
    <lineage>
        <taxon>Bacteria</taxon>
        <taxon>Pseudomonadati</taxon>
        <taxon>Planctomycetota</taxon>
        <taxon>Candidatus Brocadiia</taxon>
        <taxon>Candidatus Brocadiales</taxon>
        <taxon>Candidatus Scalinduaceae</taxon>
        <taxon>Candidatus Scalindua</taxon>
    </lineage>
</organism>
<accession>A0A1E3X9K9</accession>
<feature type="domain" description="PAS" evidence="9">
    <location>
        <begin position="136"/>
        <end position="181"/>
    </location>
</feature>
<evidence type="ECO:0000259" key="7">
    <source>
        <dbReference type="PROSITE" id="PS50045"/>
    </source>
</evidence>
<dbReference type="GO" id="GO:0043565">
    <property type="term" value="F:sequence-specific DNA binding"/>
    <property type="evidence" value="ECO:0007669"/>
    <property type="project" value="InterPro"/>
</dbReference>
<dbReference type="PANTHER" id="PTHR32071:SF113">
    <property type="entry name" value="ALGINATE BIOSYNTHESIS TRANSCRIPTIONAL REGULATORY PROTEIN ALGB"/>
    <property type="match status" value="1"/>
</dbReference>
<dbReference type="InterPro" id="IPR027417">
    <property type="entry name" value="P-loop_NTPase"/>
</dbReference>
<dbReference type="InterPro" id="IPR011006">
    <property type="entry name" value="CheY-like_superfamily"/>
</dbReference>
<dbReference type="Gene3D" id="3.40.50.2300">
    <property type="match status" value="1"/>
</dbReference>
<dbReference type="PANTHER" id="PTHR32071">
    <property type="entry name" value="TRANSCRIPTIONAL REGULATORY PROTEIN"/>
    <property type="match status" value="1"/>
</dbReference>
<keyword evidence="5" id="KW-0804">Transcription</keyword>
<dbReference type="EMBL" id="MAYW01000067">
    <property type="protein sequence ID" value="ODS32335.1"/>
    <property type="molecule type" value="Genomic_DNA"/>
</dbReference>
<dbReference type="PROSITE" id="PS00675">
    <property type="entry name" value="SIGMA54_INTERACT_1"/>
    <property type="match status" value="1"/>
</dbReference>
<dbReference type="Gene3D" id="1.10.10.60">
    <property type="entry name" value="Homeodomain-like"/>
    <property type="match status" value="1"/>
</dbReference>
<reference evidence="10 11" key="1">
    <citation type="submission" date="2016-07" db="EMBL/GenBank/DDBJ databases">
        <title>Draft genome of Scalindua rubra, obtained from a brine-seawater interface in the Red Sea, sheds light on salt adaptation in anammox bacteria.</title>
        <authorList>
            <person name="Speth D.R."/>
            <person name="Lagkouvardos I."/>
            <person name="Wang Y."/>
            <person name="Qian P.-Y."/>
            <person name="Dutilh B.E."/>
            <person name="Jetten M.S."/>
        </authorList>
    </citation>
    <scope>NUCLEOTIDE SEQUENCE [LARGE SCALE GENOMIC DNA]</scope>
    <source>
        <strain evidence="10">BSI-1</strain>
    </source>
</reference>
<dbReference type="SUPFAM" id="SSF55785">
    <property type="entry name" value="PYP-like sensor domain (PAS domain)"/>
    <property type="match status" value="1"/>
</dbReference>
<dbReference type="InterPro" id="IPR058031">
    <property type="entry name" value="AAA_lid_NorR"/>
</dbReference>